<evidence type="ECO:0000313" key="2">
    <source>
        <dbReference type="EMBL" id="VTJ86986.1"/>
    </source>
</evidence>
<organism evidence="2 3">
    <name type="scientific">Marmota monax</name>
    <name type="common">Woodchuck</name>
    <dbReference type="NCBI Taxonomy" id="9995"/>
    <lineage>
        <taxon>Eukaryota</taxon>
        <taxon>Metazoa</taxon>
        <taxon>Chordata</taxon>
        <taxon>Craniata</taxon>
        <taxon>Vertebrata</taxon>
        <taxon>Euteleostomi</taxon>
        <taxon>Mammalia</taxon>
        <taxon>Eutheria</taxon>
        <taxon>Euarchontoglires</taxon>
        <taxon>Glires</taxon>
        <taxon>Rodentia</taxon>
        <taxon>Sciuromorpha</taxon>
        <taxon>Sciuridae</taxon>
        <taxon>Xerinae</taxon>
        <taxon>Marmotini</taxon>
        <taxon>Marmota</taxon>
    </lineage>
</organism>
<proteinExistence type="predicted"/>
<name>A0A5E4CYV6_MARMO</name>
<dbReference type="EMBL" id="CABDUW010002481">
    <property type="protein sequence ID" value="VTJ86986.1"/>
    <property type="molecule type" value="Genomic_DNA"/>
</dbReference>
<comment type="caution">
    <text evidence="2">The sequence shown here is derived from an EMBL/GenBank/DDBJ whole genome shotgun (WGS) entry which is preliminary data.</text>
</comment>
<dbReference type="AlphaFoldDB" id="A0A5E4CYV6"/>
<sequence>MLGKVVILPVLCALAVAFPTLPPESTTDLPEWIPELALDGEVVEVQDSIADLDQTTDLESTTDSYLDVTQTSEFYTDLETGTATPVEEASEAP</sequence>
<reference evidence="2" key="1">
    <citation type="submission" date="2019-04" db="EMBL/GenBank/DDBJ databases">
        <authorList>
            <person name="Alioto T."/>
            <person name="Alioto T."/>
        </authorList>
    </citation>
    <scope>NUCLEOTIDE SEQUENCE [LARGE SCALE GENOMIC DNA]</scope>
</reference>
<keyword evidence="1" id="KW-0732">Signal</keyword>
<feature type="chain" id="PRO_5022689097" evidence="1">
    <location>
        <begin position="18"/>
        <end position="93"/>
    </location>
</feature>
<evidence type="ECO:0000313" key="3">
    <source>
        <dbReference type="Proteomes" id="UP000335636"/>
    </source>
</evidence>
<dbReference type="Proteomes" id="UP000335636">
    <property type="component" value="Unassembled WGS sequence"/>
</dbReference>
<gene>
    <name evidence="2" type="ORF">MONAX_5E019474</name>
</gene>
<evidence type="ECO:0000256" key="1">
    <source>
        <dbReference type="SAM" id="SignalP"/>
    </source>
</evidence>
<accession>A0A5E4CYV6</accession>
<keyword evidence="3" id="KW-1185">Reference proteome</keyword>
<protein>
    <submittedName>
        <fullName evidence="2">Uncharacterized protein</fullName>
    </submittedName>
</protein>
<feature type="non-terminal residue" evidence="2">
    <location>
        <position position="93"/>
    </location>
</feature>
<feature type="signal peptide" evidence="1">
    <location>
        <begin position="1"/>
        <end position="17"/>
    </location>
</feature>